<proteinExistence type="predicted"/>
<gene>
    <name evidence="1" type="ORF">H4Rhizo45315_000003</name>
</gene>
<accession>A0A514DBF5</accession>
<name>A0A514DBF5_9VIRU</name>
<evidence type="ECO:0008006" key="2">
    <source>
        <dbReference type="Google" id="ProtNLM"/>
    </source>
</evidence>
<organism evidence="1">
    <name type="scientific">Leviviridae sp</name>
    <dbReference type="NCBI Taxonomy" id="2027243"/>
    <lineage>
        <taxon>Viruses</taxon>
        <taxon>Riboviria</taxon>
        <taxon>Orthornavirae</taxon>
        <taxon>Lenarviricota</taxon>
        <taxon>Leviviricetes</taxon>
        <taxon>Norzivirales</taxon>
        <taxon>Fiersviridae</taxon>
    </lineage>
</organism>
<protein>
    <recommendedName>
        <fullName evidence="2">Capsid protein</fullName>
    </recommendedName>
</protein>
<dbReference type="EMBL" id="MN035890">
    <property type="protein sequence ID" value="QDH90940.1"/>
    <property type="molecule type" value="Genomic_RNA"/>
</dbReference>
<sequence>MCPIESHRKERSYNQVVQFPPIVQYSGSTRIGNFNPVNTATFKGRQVTDSSGHKRGRNGRYYSGGPFSTFLIKPVVSTRIVKLEGERNGLNNKYLGPICIPITNSGYSGIDGSVFSSSSSYLDPIGATAISIVDPTNPNSQLGVDLGEIVLDRKLPIPGIPTWERRTKLAKAAGSEYLNMEFGWKPLVDDMKNVAQSVKDGNKIMENYQAASGTLVHREFAFDDIVERSESVVSGGTQCTYASNAIQPAFHGTPAPLTLQSETTIKRWFSGSFIYADASPTKVGECLGIGSEADKLFGLTLTPDTIWQLTPWSWAADWFSNTGNVISNATSFGLAGLVMRYGYIMEEKSTLMTYHMPQTGLKGVSGPPPPAQVVFTTKRRREANPFGFGVSWEGLTPTQIAITAALGITRL</sequence>
<reference evidence="1" key="1">
    <citation type="submission" date="2019-05" db="EMBL/GenBank/DDBJ databases">
        <title>Metatranscriptomic reconstruction reveals RNA viruses with the potential to shape carbon cycling in soil.</title>
        <authorList>
            <person name="Starr E.P."/>
            <person name="Nuccio E."/>
            <person name="Pett-Ridge J."/>
            <person name="Banfield J.F."/>
            <person name="Firestone M.K."/>
        </authorList>
    </citation>
    <scope>NUCLEOTIDE SEQUENCE</scope>
    <source>
        <strain evidence="1">H4_Rhizo_45_scaffold_315</strain>
    </source>
</reference>
<evidence type="ECO:0000313" key="1">
    <source>
        <dbReference type="EMBL" id="QDH90940.1"/>
    </source>
</evidence>